<evidence type="ECO:0000313" key="9">
    <source>
        <dbReference type="EMBL" id="WHI60490.1"/>
    </source>
</evidence>
<evidence type="ECO:0000256" key="4">
    <source>
        <dbReference type="ARBA" id="ARBA00022777"/>
    </source>
</evidence>
<dbReference type="GO" id="GO:0016301">
    <property type="term" value="F:kinase activity"/>
    <property type="evidence" value="ECO:0007669"/>
    <property type="project" value="UniProtKB-KW"/>
</dbReference>
<organism evidence="9 10">
    <name type="scientific">Mammaliicoccus lentus</name>
    <name type="common">Staphylococcus lentus</name>
    <dbReference type="NCBI Taxonomy" id="42858"/>
    <lineage>
        <taxon>Bacteria</taxon>
        <taxon>Bacillati</taxon>
        <taxon>Bacillota</taxon>
        <taxon>Bacilli</taxon>
        <taxon>Bacillales</taxon>
        <taxon>Staphylococcaceae</taxon>
        <taxon>Mammaliicoccus</taxon>
    </lineage>
</organism>
<keyword evidence="6" id="KW-0119">Carbohydrate metabolism</keyword>
<keyword evidence="5" id="KW-0067">ATP-binding</keyword>
<dbReference type="InterPro" id="IPR037051">
    <property type="entry name" value="4-carb_acid_sugar_kinase_N_sf"/>
</dbReference>
<name>A0AAX3W6U2_MAMLE</name>
<dbReference type="InterPro" id="IPR042213">
    <property type="entry name" value="NBD_C_sf"/>
</dbReference>
<dbReference type="Gene3D" id="3.40.980.20">
    <property type="entry name" value="Four-carbon acid sugar kinase, nucleotide binding domain"/>
    <property type="match status" value="1"/>
</dbReference>
<keyword evidence="3" id="KW-0547">Nucleotide-binding</keyword>
<comment type="similarity">
    <text evidence="1">Belongs to the four-carbon acid sugar kinase family.</text>
</comment>
<dbReference type="GO" id="GO:0005524">
    <property type="term" value="F:ATP binding"/>
    <property type="evidence" value="ECO:0007669"/>
    <property type="project" value="UniProtKB-KW"/>
</dbReference>
<evidence type="ECO:0000256" key="6">
    <source>
        <dbReference type="ARBA" id="ARBA00023277"/>
    </source>
</evidence>
<reference evidence="9" key="1">
    <citation type="journal article" date="2023" name="Antibiotics">
        <title>Prevalence and Molecular Characterization of Methicillin-Resistant Staphylococci (MRS) and Mammaliicocci (MRM) in Dromedary Camels from Algeria: First Detection of SCCmec-mecC Hybrid in Methicillin-Resistant Mammaliicoccus lentus.</title>
        <authorList>
            <person name="Belhout C."/>
            <person name="Boyen F."/>
            <person name="Vereecke N."/>
            <person name="Theuns S."/>
            <person name="Taibi N."/>
            <person name="Stegger M."/>
            <person name="de la Fe-Rodriguez P.Y."/>
            <person name="Bouayad L."/>
            <person name="Elgroud R."/>
            <person name="Butaye P."/>
        </authorList>
    </citation>
    <scope>NUCLEOTIDE SEQUENCE</scope>
    <source>
        <strain evidence="9">7048</strain>
    </source>
</reference>
<evidence type="ECO:0000256" key="2">
    <source>
        <dbReference type="ARBA" id="ARBA00022679"/>
    </source>
</evidence>
<accession>A0AAX3W6U2</accession>
<dbReference type="Gene3D" id="3.40.50.10840">
    <property type="entry name" value="Putative sugar-binding, N-terminal domain"/>
    <property type="match status" value="1"/>
</dbReference>
<dbReference type="AlphaFoldDB" id="A0AAX3W6U2"/>
<evidence type="ECO:0000259" key="7">
    <source>
        <dbReference type="Pfam" id="PF07005"/>
    </source>
</evidence>
<dbReference type="SUPFAM" id="SSF142764">
    <property type="entry name" value="YgbK-like"/>
    <property type="match status" value="1"/>
</dbReference>
<gene>
    <name evidence="9" type="ORF">PYH69_02360</name>
</gene>
<protein>
    <submittedName>
        <fullName evidence="9">Four-carbon acid sugar kinase family protein</fullName>
    </submittedName>
</protein>
<feature type="domain" description="Four-carbon acid sugar kinase nucleotide binding" evidence="8">
    <location>
        <begin position="245"/>
        <end position="416"/>
    </location>
</feature>
<evidence type="ECO:0000256" key="1">
    <source>
        <dbReference type="ARBA" id="ARBA00005715"/>
    </source>
</evidence>
<evidence type="ECO:0000256" key="5">
    <source>
        <dbReference type="ARBA" id="ARBA00022840"/>
    </source>
</evidence>
<evidence type="ECO:0000259" key="8">
    <source>
        <dbReference type="Pfam" id="PF17042"/>
    </source>
</evidence>
<dbReference type="InterPro" id="IPR010737">
    <property type="entry name" value="4-carb_acid_sugar_kinase_N"/>
</dbReference>
<dbReference type="InterPro" id="IPR031475">
    <property type="entry name" value="NBD_C"/>
</dbReference>
<evidence type="ECO:0000313" key="10">
    <source>
        <dbReference type="Proteomes" id="UP001223261"/>
    </source>
</evidence>
<feature type="domain" description="Four-carbon acid sugar kinase N-terminal" evidence="7">
    <location>
        <begin position="3"/>
        <end position="228"/>
    </location>
</feature>
<dbReference type="Pfam" id="PF07005">
    <property type="entry name" value="SBD_N"/>
    <property type="match status" value="1"/>
</dbReference>
<dbReference type="GeneID" id="99677681"/>
<dbReference type="RefSeq" id="WP_282862591.1">
    <property type="nucleotide sequence ID" value="NZ_CP118848.1"/>
</dbReference>
<dbReference type="EMBL" id="CP118848">
    <property type="protein sequence ID" value="WHI60490.1"/>
    <property type="molecule type" value="Genomic_DNA"/>
</dbReference>
<dbReference type="Proteomes" id="UP001223261">
    <property type="component" value="Chromosome"/>
</dbReference>
<keyword evidence="2" id="KW-0808">Transferase</keyword>
<dbReference type="Pfam" id="PF17042">
    <property type="entry name" value="NBD_C"/>
    <property type="match status" value="1"/>
</dbReference>
<keyword evidence="4 9" id="KW-0418">Kinase</keyword>
<sequence length="428" mass="47306">MKIGVIADDLTGGNGTGVKLNNLGFNVATIINYNNLPSDKLINATVINTDSRYSEESVAKNRINTVIKNLNEWDVDILCKRIDSTVRGNIGVEIDEILQSLGDDAVVILVPTYPESNRQMVGGYLLLNNVPVELSDVSKDPVKPITTSYVPELIGQQTENKVAHISLSDVLKGEKNLKEQMNYHIDNGGRIIIVDAMTSENIEVIARAMVLVNHKTLVPADPGPLTEAYIKSFAIKNQKRKKLLLTVGSITINSRKQLEYLQEKRDVARVFVDSKELATTHEEQWEKEVNRATENVMKELLNQNIILVTTDHPNNEVVNLKYLSQKYNRSQDYFAKRISDGLAKITRLILEGTDEIVGCFSSGGDVTASICSVGQTEGIQLKDEVLPLVSYGIFTGGYFDGLPVITKGGTAGEIDAIYTAVKYLENKY</sequence>
<evidence type="ECO:0000256" key="3">
    <source>
        <dbReference type="ARBA" id="ARBA00022741"/>
    </source>
</evidence>
<proteinExistence type="inferred from homology"/>